<dbReference type="EMBL" id="CP002164">
    <property type="protein sequence ID" value="ADL41535.1"/>
    <property type="molecule type" value="Genomic_DNA"/>
</dbReference>
<dbReference type="RefSeq" id="WP_013289541.1">
    <property type="nucleotide sequence ID" value="NC_014392.1"/>
</dbReference>
<evidence type="ECO:0000256" key="5">
    <source>
        <dbReference type="ARBA" id="ARBA00023136"/>
    </source>
</evidence>
<dbReference type="OrthoDB" id="9799230at2"/>
<dbReference type="GO" id="GO:0016020">
    <property type="term" value="C:membrane"/>
    <property type="evidence" value="ECO:0007669"/>
    <property type="project" value="UniProtKB-SubCell"/>
</dbReference>
<dbReference type="SUPFAM" id="SSF48452">
    <property type="entry name" value="TPR-like"/>
    <property type="match status" value="1"/>
</dbReference>
<dbReference type="eggNOG" id="COG0457">
    <property type="taxonomic scope" value="Bacteria"/>
</dbReference>
<dbReference type="InterPro" id="IPR050952">
    <property type="entry name" value="TRIM-NHL_E3_ligases"/>
</dbReference>
<dbReference type="Gene3D" id="1.25.40.10">
    <property type="entry name" value="Tetratricopeptide repeat domain"/>
    <property type="match status" value="1"/>
</dbReference>
<dbReference type="InterPro" id="IPR011990">
    <property type="entry name" value="TPR-like_helical_dom_sf"/>
</dbReference>
<dbReference type="KEGG" id="cob:COB47_0174"/>
<dbReference type="HOGENOM" id="CLU_024978_0_0_9"/>
<evidence type="ECO:0000313" key="10">
    <source>
        <dbReference type="Proteomes" id="UP000000347"/>
    </source>
</evidence>
<dbReference type="Proteomes" id="UP000000347">
    <property type="component" value="Chromosome"/>
</dbReference>
<sequence>MRIKKVKRIIGFALMTLLMVAIPGYSFANMIEVPYYQYNYDIYNWDIPSAAGYYPYEVLSGKDLGVGNFSSPRDMFVDSNDNIYILDAGNNRIVKLNKDFKFISEINTFTQNGKVFKFSDPSGICVDKNGVIYIADKGAKCVYVINQNGQLLRKITKPKSDLVAANKDFVPLKVAVDNAGVVYVLSLGSYEGAFMFDSQNNFLGFFGSNKVVLTLQLLIDRIWKKILSKQQSASMVRYLPTEVTSIDIGDDGFIYTCSNYASVSVGELKKLNFLGKNILWYKKKDQTRDFGDLPKYYGKRLEDSYFVDINVTKDGFINALDYERGRVFQYDQNANLLFIMGGKADQAGTFREPAAVESIGNTILVLDQQKATITVFKETKFGELVHRATVLYNDGKYDDARKLWEQVNKMDVNFALAHVGLGKALLRMNKYSEALYHFRLANDKEGYSEAKEVLRNDFLKRNFGVIATALVLAIIVIYILQRRLKKQKGVDEEYTRKISKEKYPLYVMLHPFKGYEELKDEKKGSVLIATIIVLLFFVVSILHRQYTGFIFNPYRQDRINVISIFSATVVMFFLWVLSNWSVSTLTEGEGTFQEIWIFSAYALLPYIICRLLYVILSNVLIMEEGMFLAFINIIGLIWLIIGMLCAIKAVHQFSFGKTVATMVASLIGIVVILFIMILVFTLFAQLFGFIQSIYNELILRM</sequence>
<dbReference type="Pfam" id="PF01436">
    <property type="entry name" value="NHL"/>
    <property type="match status" value="1"/>
</dbReference>
<dbReference type="GO" id="GO:0008270">
    <property type="term" value="F:zinc ion binding"/>
    <property type="evidence" value="ECO:0007669"/>
    <property type="project" value="UniProtKB-KW"/>
</dbReference>
<feature type="transmembrane region" description="Helical" evidence="7">
    <location>
        <begin position="526"/>
        <end position="546"/>
    </location>
</feature>
<feature type="transmembrane region" description="Helical" evidence="7">
    <location>
        <begin position="659"/>
        <end position="687"/>
    </location>
</feature>
<dbReference type="SUPFAM" id="SSF101898">
    <property type="entry name" value="NHL repeat"/>
    <property type="match status" value="1"/>
</dbReference>
<name>D9THH0_CALOO</name>
<dbReference type="eggNOG" id="COG3391">
    <property type="taxonomic scope" value="Bacteria"/>
</dbReference>
<dbReference type="PANTHER" id="PTHR24104:SF25">
    <property type="entry name" value="PROTEIN LIN-41"/>
    <property type="match status" value="1"/>
</dbReference>
<evidence type="ECO:0000256" key="1">
    <source>
        <dbReference type="ARBA" id="ARBA00004141"/>
    </source>
</evidence>
<keyword evidence="5 7" id="KW-0472">Membrane</keyword>
<feature type="transmembrane region" description="Helical" evidence="7">
    <location>
        <begin position="598"/>
        <end position="621"/>
    </location>
</feature>
<protein>
    <submittedName>
        <fullName evidence="9">NHL repeat containing protein</fullName>
    </submittedName>
</protein>
<feature type="transmembrane region" description="Helical" evidence="7">
    <location>
        <begin position="463"/>
        <end position="480"/>
    </location>
</feature>
<dbReference type="InterPro" id="IPR011042">
    <property type="entry name" value="6-blade_b-propeller_TolB-like"/>
</dbReference>
<accession>D9THH0</accession>
<keyword evidence="3" id="KW-0677">Repeat</keyword>
<evidence type="ECO:0000256" key="3">
    <source>
        <dbReference type="ARBA" id="ARBA00022737"/>
    </source>
</evidence>
<evidence type="ECO:0000259" key="8">
    <source>
        <dbReference type="Pfam" id="PF04893"/>
    </source>
</evidence>
<dbReference type="Gene3D" id="2.120.10.30">
    <property type="entry name" value="TolB, C-terminal domain"/>
    <property type="match status" value="1"/>
</dbReference>
<dbReference type="PANTHER" id="PTHR24104">
    <property type="entry name" value="E3 UBIQUITIN-PROTEIN LIGASE NHLRC1-RELATED"/>
    <property type="match status" value="1"/>
</dbReference>
<organism evidence="9 10">
    <name type="scientific">Caldicellulosiruptor obsidiansis (strain ATCC BAA-2073 / JCM 16842 / OB47)</name>
    <dbReference type="NCBI Taxonomy" id="608506"/>
    <lineage>
        <taxon>Bacteria</taxon>
        <taxon>Bacillati</taxon>
        <taxon>Bacillota</taxon>
        <taxon>Bacillota incertae sedis</taxon>
        <taxon>Caldicellulosiruptorales</taxon>
        <taxon>Caldicellulosiruptoraceae</taxon>
        <taxon>Caldicellulosiruptor</taxon>
    </lineage>
</organism>
<gene>
    <name evidence="9" type="ordered locus">COB47_0174</name>
</gene>
<dbReference type="STRING" id="608506.COB47_0174"/>
<comment type="subcellular location">
    <subcellularLocation>
        <location evidence="1">Membrane</location>
        <topology evidence="1">Multi-pass membrane protein</topology>
    </subcellularLocation>
</comment>
<dbReference type="InterPro" id="IPR006977">
    <property type="entry name" value="Yip1_dom"/>
</dbReference>
<proteinExistence type="predicted"/>
<feature type="domain" description="Yip1" evidence="8">
    <location>
        <begin position="506"/>
        <end position="676"/>
    </location>
</feature>
<dbReference type="PROSITE" id="PS51125">
    <property type="entry name" value="NHL"/>
    <property type="match status" value="2"/>
</dbReference>
<feature type="repeat" description="NHL" evidence="6">
    <location>
        <begin position="106"/>
        <end position="148"/>
    </location>
</feature>
<dbReference type="AlphaFoldDB" id="D9THH0"/>
<evidence type="ECO:0000256" key="4">
    <source>
        <dbReference type="ARBA" id="ARBA00022989"/>
    </source>
</evidence>
<dbReference type="CDD" id="cd05819">
    <property type="entry name" value="NHL"/>
    <property type="match status" value="1"/>
</dbReference>
<keyword evidence="10" id="KW-1185">Reference proteome</keyword>
<feature type="repeat" description="NHL" evidence="6">
    <location>
        <begin position="67"/>
        <end position="99"/>
    </location>
</feature>
<feature type="transmembrane region" description="Helical" evidence="7">
    <location>
        <begin position="627"/>
        <end position="647"/>
    </location>
</feature>
<dbReference type="Pfam" id="PF04893">
    <property type="entry name" value="Yip1"/>
    <property type="match status" value="1"/>
</dbReference>
<keyword evidence="4 7" id="KW-1133">Transmembrane helix</keyword>
<evidence type="ECO:0000256" key="2">
    <source>
        <dbReference type="ARBA" id="ARBA00022692"/>
    </source>
</evidence>
<evidence type="ECO:0000313" key="9">
    <source>
        <dbReference type="EMBL" id="ADL41535.1"/>
    </source>
</evidence>
<reference evidence="9 10" key="1">
    <citation type="journal article" date="2010" name="J. Bacteriol.">
        <title>Complete genome sequence of the cellulolytic thermophile Caldicellulosiruptor obsidiansis OB47T.</title>
        <authorList>
            <person name="Elkins J.G."/>
            <person name="Lochner A."/>
            <person name="Hamilton-Brehm S.D."/>
            <person name="Davenport K.W."/>
            <person name="Podar M."/>
            <person name="Brown S.D."/>
            <person name="Land M.L."/>
            <person name="Hauser L.J."/>
            <person name="Klingeman D.M."/>
            <person name="Raman B."/>
            <person name="Goodwin L.A."/>
            <person name="Tapia R."/>
            <person name="Meincke L.J."/>
            <person name="Detter J.C."/>
            <person name="Bruce D.C."/>
            <person name="Han C.S."/>
            <person name="Palumbo A.V."/>
            <person name="Cottingham R.W."/>
            <person name="Keller M."/>
            <person name="Graham D.E."/>
        </authorList>
    </citation>
    <scope>NUCLEOTIDE SEQUENCE [LARGE SCALE GENOMIC DNA]</scope>
    <source>
        <strain evidence="10">ATCC BAA-2073 / strain OB47</strain>
    </source>
</reference>
<dbReference type="InterPro" id="IPR001258">
    <property type="entry name" value="NHL_repeat"/>
</dbReference>
<feature type="transmembrane region" description="Helical" evidence="7">
    <location>
        <begin position="558"/>
        <end position="577"/>
    </location>
</feature>
<evidence type="ECO:0000256" key="7">
    <source>
        <dbReference type="SAM" id="Phobius"/>
    </source>
</evidence>
<keyword evidence="2 7" id="KW-0812">Transmembrane</keyword>
<evidence type="ECO:0000256" key="6">
    <source>
        <dbReference type="PROSITE-ProRule" id="PRU00504"/>
    </source>
</evidence>